<feature type="compositionally biased region" description="Basic and acidic residues" evidence="1">
    <location>
        <begin position="429"/>
        <end position="440"/>
    </location>
</feature>
<feature type="region of interest" description="Disordered" evidence="1">
    <location>
        <begin position="21"/>
        <end position="440"/>
    </location>
</feature>
<gene>
    <name evidence="2" type="ORF">OH76DRAFT_1408134</name>
</gene>
<feature type="compositionally biased region" description="Basic residues" evidence="1">
    <location>
        <begin position="80"/>
        <end position="94"/>
    </location>
</feature>
<dbReference type="Proteomes" id="UP000256964">
    <property type="component" value="Unassembled WGS sequence"/>
</dbReference>
<dbReference type="OrthoDB" id="3255924at2759"/>
<sequence length="478" mass="51137">MTHVQFSWSDSVQAAFSSCLPCLKSSDSPDSEDEQQRPRNPAFAHAVPPPRARPDELEGLLADTSDDADALSLHTNPGERRRRRKRRRAPKHIRIFGYDLFGRPPAIQLPESDDEDPLVGRRRSGSGGRGGRARGRGGMGSDGRTISSSSMDSDAAPLDAAAIEEMSAARQAQARAREEERREKEERKRRRRERKELKKAAMAAALDVQANGEQDFEGFQGSGPALPHLTSPFAPSLTSGTGSGSTSSHDFGPFAHGQPVQPFDPEAAEAAEADEAADGADFGGESYASRPRSKSKSKSLQGSGTMSTSDTRSSSSRGTSTVYVGAGPAPYNHQFQFQHQPILRSPLSESIPSSPISPTATGGVPGEKKKRRKSKSKTPASLSLSHSTSTGTASELMSPPPTVPEHLPAIAHGDSFEGFPGDFGSSELRAAEPEEQAETRKAEYLPVSGFPSVGLRGGFERRSSNSDMGVFLARRGDE</sequence>
<accession>A0A371CYL3</accession>
<evidence type="ECO:0000313" key="2">
    <source>
        <dbReference type="EMBL" id="RDX45370.1"/>
    </source>
</evidence>
<feature type="compositionally biased region" description="Low complexity" evidence="1">
    <location>
        <begin position="238"/>
        <end position="248"/>
    </location>
</feature>
<reference evidence="2 3" key="1">
    <citation type="journal article" date="2018" name="Biotechnol. Biofuels">
        <title>Integrative visual omics of the white-rot fungus Polyporus brumalis exposes the biotechnological potential of its oxidative enzymes for delignifying raw plant biomass.</title>
        <authorList>
            <person name="Miyauchi S."/>
            <person name="Rancon A."/>
            <person name="Drula E."/>
            <person name="Hage H."/>
            <person name="Chaduli D."/>
            <person name="Favel A."/>
            <person name="Grisel S."/>
            <person name="Henrissat B."/>
            <person name="Herpoel-Gimbert I."/>
            <person name="Ruiz-Duenas F.J."/>
            <person name="Chevret D."/>
            <person name="Hainaut M."/>
            <person name="Lin J."/>
            <person name="Wang M."/>
            <person name="Pangilinan J."/>
            <person name="Lipzen A."/>
            <person name="Lesage-Meessen L."/>
            <person name="Navarro D."/>
            <person name="Riley R."/>
            <person name="Grigoriev I.V."/>
            <person name="Zhou S."/>
            <person name="Raouche S."/>
            <person name="Rosso M.N."/>
        </authorList>
    </citation>
    <scope>NUCLEOTIDE SEQUENCE [LARGE SCALE GENOMIC DNA]</scope>
    <source>
        <strain evidence="2 3">BRFM 1820</strain>
    </source>
</reference>
<evidence type="ECO:0000313" key="3">
    <source>
        <dbReference type="Proteomes" id="UP000256964"/>
    </source>
</evidence>
<dbReference type="EMBL" id="KZ857438">
    <property type="protein sequence ID" value="RDX45370.1"/>
    <property type="molecule type" value="Genomic_DNA"/>
</dbReference>
<organism evidence="2 3">
    <name type="scientific">Lentinus brumalis</name>
    <dbReference type="NCBI Taxonomy" id="2498619"/>
    <lineage>
        <taxon>Eukaryota</taxon>
        <taxon>Fungi</taxon>
        <taxon>Dikarya</taxon>
        <taxon>Basidiomycota</taxon>
        <taxon>Agaricomycotina</taxon>
        <taxon>Agaricomycetes</taxon>
        <taxon>Polyporales</taxon>
        <taxon>Polyporaceae</taxon>
        <taxon>Lentinus</taxon>
    </lineage>
</organism>
<dbReference type="AlphaFoldDB" id="A0A371CYL3"/>
<feature type="compositionally biased region" description="Gly residues" evidence="1">
    <location>
        <begin position="125"/>
        <end position="141"/>
    </location>
</feature>
<feature type="compositionally biased region" description="Low complexity" evidence="1">
    <location>
        <begin position="377"/>
        <end position="394"/>
    </location>
</feature>
<feature type="compositionally biased region" description="Low complexity" evidence="1">
    <location>
        <begin position="341"/>
        <end position="358"/>
    </location>
</feature>
<name>A0A371CYL3_9APHY</name>
<protein>
    <submittedName>
        <fullName evidence="2">Uncharacterized protein</fullName>
    </submittedName>
</protein>
<feature type="compositionally biased region" description="Basic and acidic residues" evidence="1">
    <location>
        <begin position="175"/>
        <end position="186"/>
    </location>
</feature>
<feature type="compositionally biased region" description="Low complexity" evidence="1">
    <location>
        <begin position="164"/>
        <end position="174"/>
    </location>
</feature>
<keyword evidence="3" id="KW-1185">Reference proteome</keyword>
<proteinExistence type="predicted"/>
<feature type="compositionally biased region" description="Acidic residues" evidence="1">
    <location>
        <begin position="266"/>
        <end position="278"/>
    </location>
</feature>
<evidence type="ECO:0000256" key="1">
    <source>
        <dbReference type="SAM" id="MobiDB-lite"/>
    </source>
</evidence>
<feature type="compositionally biased region" description="Low complexity" evidence="1">
    <location>
        <begin position="298"/>
        <end position="321"/>
    </location>
</feature>